<accession>A0A5P1EBT7</accession>
<proteinExistence type="predicted"/>
<dbReference type="EMBL" id="CM007387">
    <property type="protein sequence ID" value="ONK62191.1"/>
    <property type="molecule type" value="Genomic_DNA"/>
</dbReference>
<keyword evidence="3" id="KW-1185">Reference proteome</keyword>
<reference evidence="3" key="1">
    <citation type="journal article" date="2017" name="Nat. Commun.">
        <title>The asparagus genome sheds light on the origin and evolution of a young Y chromosome.</title>
        <authorList>
            <person name="Harkess A."/>
            <person name="Zhou J."/>
            <person name="Xu C."/>
            <person name="Bowers J.E."/>
            <person name="Van der Hulst R."/>
            <person name="Ayyampalayam S."/>
            <person name="Mercati F."/>
            <person name="Riccardi P."/>
            <person name="McKain M.R."/>
            <person name="Kakrana A."/>
            <person name="Tang H."/>
            <person name="Ray J."/>
            <person name="Groenendijk J."/>
            <person name="Arikit S."/>
            <person name="Mathioni S.M."/>
            <person name="Nakano M."/>
            <person name="Shan H."/>
            <person name="Telgmann-Rauber A."/>
            <person name="Kanno A."/>
            <person name="Yue Z."/>
            <person name="Chen H."/>
            <person name="Li W."/>
            <person name="Chen Y."/>
            <person name="Xu X."/>
            <person name="Zhang Y."/>
            <person name="Luo S."/>
            <person name="Chen H."/>
            <person name="Gao J."/>
            <person name="Mao Z."/>
            <person name="Pires J.C."/>
            <person name="Luo M."/>
            <person name="Kudrna D."/>
            <person name="Wing R.A."/>
            <person name="Meyers B.C."/>
            <person name="Yi K."/>
            <person name="Kong H."/>
            <person name="Lavrijsen P."/>
            <person name="Sunseri F."/>
            <person name="Falavigna A."/>
            <person name="Ye Y."/>
            <person name="Leebens-Mack J.H."/>
            <person name="Chen G."/>
        </authorList>
    </citation>
    <scope>NUCLEOTIDE SEQUENCE [LARGE SCALE GENOMIC DNA]</scope>
    <source>
        <strain evidence="3">cv. DH0086</strain>
    </source>
</reference>
<protein>
    <submittedName>
        <fullName evidence="2">Uncharacterized protein</fullName>
    </submittedName>
</protein>
<sequence length="286" mass="32365">MPRNSCIRSPTRGRHPASSIKLDLDDNSEKPNLQKPFYLRDQKYGIIFTWRAAMPSNNPEEMMLIRSFQENATRRTDTASSMSSPPPDTDVIPYRGGLLLNAPPIRSPSPKIELDSFPSFSRSDPDPGPVFFLLARQRTPWNSLRPTNLNEPISILRRLAERGLDSHASLDSKQISAMNQTRRERERERRGKNIGIFLWERWKLLQGFYKEGGEVYYLSGQLPVTVTGRGPRHVQPVPDAELFPATADLGRSSRFLLSECQHVDALGGTWRVMEGPAPSESTLTSY</sequence>
<feature type="region of interest" description="Disordered" evidence="1">
    <location>
        <begin position="1"/>
        <end position="33"/>
    </location>
</feature>
<name>A0A5P1EBT7_ASPOF</name>
<gene>
    <name evidence="2" type="ORF">A4U43_C07F1320</name>
</gene>
<evidence type="ECO:0000256" key="1">
    <source>
        <dbReference type="SAM" id="MobiDB-lite"/>
    </source>
</evidence>
<organism evidence="2 3">
    <name type="scientific">Asparagus officinalis</name>
    <name type="common">Garden asparagus</name>
    <dbReference type="NCBI Taxonomy" id="4686"/>
    <lineage>
        <taxon>Eukaryota</taxon>
        <taxon>Viridiplantae</taxon>
        <taxon>Streptophyta</taxon>
        <taxon>Embryophyta</taxon>
        <taxon>Tracheophyta</taxon>
        <taxon>Spermatophyta</taxon>
        <taxon>Magnoliopsida</taxon>
        <taxon>Liliopsida</taxon>
        <taxon>Asparagales</taxon>
        <taxon>Asparagaceae</taxon>
        <taxon>Asparagoideae</taxon>
        <taxon>Asparagus</taxon>
    </lineage>
</organism>
<evidence type="ECO:0000313" key="3">
    <source>
        <dbReference type="Proteomes" id="UP000243459"/>
    </source>
</evidence>
<dbReference type="Proteomes" id="UP000243459">
    <property type="component" value="Chromosome 7"/>
</dbReference>
<dbReference type="AlphaFoldDB" id="A0A5P1EBT7"/>
<evidence type="ECO:0000313" key="2">
    <source>
        <dbReference type="EMBL" id="ONK62191.1"/>
    </source>
</evidence>
<dbReference type="Gramene" id="ONK62191">
    <property type="protein sequence ID" value="ONK62191"/>
    <property type="gene ID" value="A4U43_C07F1320"/>
</dbReference>